<dbReference type="Gramene" id="TKW36710">
    <property type="protein sequence ID" value="TKW36710"/>
    <property type="gene ID" value="SEVIR_2G457700v2"/>
</dbReference>
<reference evidence="2" key="1">
    <citation type="submission" date="2019-03" db="EMBL/GenBank/DDBJ databases">
        <title>WGS assembly of Setaria viridis.</title>
        <authorList>
            <person name="Huang P."/>
            <person name="Jenkins J."/>
            <person name="Grimwood J."/>
            <person name="Barry K."/>
            <person name="Healey A."/>
            <person name="Mamidi S."/>
            <person name="Sreedasyam A."/>
            <person name="Shu S."/>
            <person name="Feldman M."/>
            <person name="Wu J."/>
            <person name="Yu Y."/>
            <person name="Chen C."/>
            <person name="Johnson J."/>
            <person name="Rokhsar D."/>
            <person name="Baxter I."/>
            <person name="Schmutz J."/>
            <person name="Brutnell T."/>
            <person name="Kellogg E."/>
        </authorList>
    </citation>
    <scope>NUCLEOTIDE SEQUENCE [LARGE SCALE GENOMIC DNA]</scope>
</reference>
<keyword evidence="3" id="KW-1185">Reference proteome</keyword>
<proteinExistence type="predicted"/>
<dbReference type="EMBL" id="CM016553">
    <property type="protein sequence ID" value="TKW36710.1"/>
    <property type="molecule type" value="Genomic_DNA"/>
</dbReference>
<dbReference type="AlphaFoldDB" id="A0A4U6W2N5"/>
<gene>
    <name evidence="2" type="ORF">SEVIR_2G457700v2</name>
</gene>
<name>A0A4U6W2N5_SETVI</name>
<evidence type="ECO:0000313" key="3">
    <source>
        <dbReference type="Proteomes" id="UP000298652"/>
    </source>
</evidence>
<organism evidence="2 3">
    <name type="scientific">Setaria viridis</name>
    <name type="common">Green bristlegrass</name>
    <name type="synonym">Setaria italica subsp. viridis</name>
    <dbReference type="NCBI Taxonomy" id="4556"/>
    <lineage>
        <taxon>Eukaryota</taxon>
        <taxon>Viridiplantae</taxon>
        <taxon>Streptophyta</taxon>
        <taxon>Embryophyta</taxon>
        <taxon>Tracheophyta</taxon>
        <taxon>Spermatophyta</taxon>
        <taxon>Magnoliopsida</taxon>
        <taxon>Liliopsida</taxon>
        <taxon>Poales</taxon>
        <taxon>Poaceae</taxon>
        <taxon>PACMAD clade</taxon>
        <taxon>Panicoideae</taxon>
        <taxon>Panicodae</taxon>
        <taxon>Paniceae</taxon>
        <taxon>Cenchrinae</taxon>
        <taxon>Setaria</taxon>
    </lineage>
</organism>
<dbReference type="OMA" id="SQISTCA"/>
<feature type="compositionally biased region" description="Basic residues" evidence="1">
    <location>
        <begin position="623"/>
        <end position="632"/>
    </location>
</feature>
<sequence length="632" mass="71189">MEPHDSPSAGRLNELVVAKPRKEDVVERSKEESERKYFSCLIKQMEMEKQMQMEEEEYFMPKPKIVKYHDLLEKLWGWDRLLPKATSVSFSVYITYLEEYHRRNVHAVTTDTSISALAETCLSNEKQLVSELKLRVTREQETSLMIRRSIILSCLIQEHARSVVHTADCSFSDVSGAALLCIAKEAGLTCELLRRGADPIDDYLINQGRVIRLCALSLMNCTSVYSSAAMLGMAKEAEMMCMWMLKNNKPVYFYDDPIPREIRDRHIVRSGTLNFMVSILEKSSAEHKIDKEEPASRSGPRGDGYGIAIDGAANTTSLLLHDKHCDTMPFHCIITRGSMEEEGFLEKLWGWERLVPLCSYVKWSDYGRYLEEYYKHNANEFVAAAAAAKNPQNTNTTDMGAAVAKFCLKMEEELLRCSLDDASTIIESSLIKERALKICGTRDIPSIVAFVCIKEEADLMCELLKHGAKPSDDIIQLSSVIRMCVLSLVYLREPQSIASAAAMVGMANEAKRMCDWMKRENKLITLSLSQPRELYRSCLIRMKALDVMTRMLHGCFFSSSKQNTVRTAATSGHPDALPEEGASSQASVEDSPKPKRRPKPNKPDAVPEEGAGSQASVEDSPHPKRRPKPNKT</sequence>
<evidence type="ECO:0000256" key="1">
    <source>
        <dbReference type="SAM" id="MobiDB-lite"/>
    </source>
</evidence>
<protein>
    <submittedName>
        <fullName evidence="2">Uncharacterized protein</fullName>
    </submittedName>
</protein>
<evidence type="ECO:0000313" key="2">
    <source>
        <dbReference type="EMBL" id="TKW36710.1"/>
    </source>
</evidence>
<dbReference type="Proteomes" id="UP000298652">
    <property type="component" value="Chromosome 2"/>
</dbReference>
<feature type="region of interest" description="Disordered" evidence="1">
    <location>
        <begin position="567"/>
        <end position="632"/>
    </location>
</feature>
<accession>A0A4U6W2N5</accession>